<comment type="caution">
    <text evidence="1">The sequence shown here is derived from an EMBL/GenBank/DDBJ whole genome shotgun (WGS) entry which is preliminary data.</text>
</comment>
<dbReference type="OrthoDB" id="1488726at2"/>
<evidence type="ECO:0000313" key="1">
    <source>
        <dbReference type="EMBL" id="TXB61498.1"/>
    </source>
</evidence>
<dbReference type="PROSITE" id="PS51257">
    <property type="entry name" value="PROKAR_LIPOPROTEIN"/>
    <property type="match status" value="1"/>
</dbReference>
<sequence>MRRLFVTYIGILSLLTGCVEEVDQFQPLELVSGDISRLFEAIQSNPIQISWDVAQEQDITLPGSGHVIVPPQAFVSPDGSEVAGWVEAKILPLPAKKDLLPESASTSSLGRLFSAYGGVKIEVEQGGVPLRLAEGKRIKVRMSTARYNSQMRLFTAQQPSDWAGYNPGEVVVRSVELEDPEDGTLLPGFEMESPELGYLQCGAYLPQDEGLAEVCLNLPYGFEAANTVAFLVFRDHESLVRLPFTGEELRPDCCLQGLPIGEVGKIIVVAEGEEGVYFFRERTITIVENLTINITPERVSLSDIMLALEGL</sequence>
<keyword evidence="2" id="KW-1185">Reference proteome</keyword>
<gene>
    <name evidence="1" type="ORF">FRY97_18760</name>
</gene>
<evidence type="ECO:0000313" key="2">
    <source>
        <dbReference type="Proteomes" id="UP000321580"/>
    </source>
</evidence>
<dbReference type="EMBL" id="VOOR01000056">
    <property type="protein sequence ID" value="TXB61498.1"/>
    <property type="molecule type" value="Genomic_DNA"/>
</dbReference>
<accession>A0A5C6RGD3</accession>
<organism evidence="1 2">
    <name type="scientific">Phaeodactylibacter luteus</name>
    <dbReference type="NCBI Taxonomy" id="1564516"/>
    <lineage>
        <taxon>Bacteria</taxon>
        <taxon>Pseudomonadati</taxon>
        <taxon>Bacteroidota</taxon>
        <taxon>Saprospiria</taxon>
        <taxon>Saprospirales</taxon>
        <taxon>Haliscomenobacteraceae</taxon>
        <taxon>Phaeodactylibacter</taxon>
    </lineage>
</organism>
<protein>
    <submittedName>
        <fullName evidence="1">Uncharacterized protein</fullName>
    </submittedName>
</protein>
<dbReference type="RefSeq" id="WP_147169110.1">
    <property type="nucleotide sequence ID" value="NZ_VOOR01000056.1"/>
</dbReference>
<name>A0A5C6RGD3_9BACT</name>
<dbReference type="AlphaFoldDB" id="A0A5C6RGD3"/>
<reference evidence="1 2" key="1">
    <citation type="submission" date="2019-08" db="EMBL/GenBank/DDBJ databases">
        <title>Genome of Phaeodactylibacter luteus.</title>
        <authorList>
            <person name="Bowman J.P."/>
        </authorList>
    </citation>
    <scope>NUCLEOTIDE SEQUENCE [LARGE SCALE GENOMIC DNA]</scope>
    <source>
        <strain evidence="1 2">KCTC 42180</strain>
    </source>
</reference>
<proteinExistence type="predicted"/>
<dbReference type="Proteomes" id="UP000321580">
    <property type="component" value="Unassembled WGS sequence"/>
</dbReference>